<feature type="transmembrane region" description="Helical" evidence="8">
    <location>
        <begin position="451"/>
        <end position="469"/>
    </location>
</feature>
<accession>A0A934VMU1</accession>
<dbReference type="GO" id="GO:0042773">
    <property type="term" value="P:ATP synthesis coupled electron transport"/>
    <property type="evidence" value="ECO:0007669"/>
    <property type="project" value="InterPro"/>
</dbReference>
<dbReference type="GO" id="GO:0008137">
    <property type="term" value="F:NADH dehydrogenase (ubiquinone) activity"/>
    <property type="evidence" value="ECO:0007669"/>
    <property type="project" value="InterPro"/>
</dbReference>
<feature type="transmembrane region" description="Helical" evidence="8">
    <location>
        <begin position="404"/>
        <end position="423"/>
    </location>
</feature>
<evidence type="ECO:0000313" key="11">
    <source>
        <dbReference type="Proteomes" id="UP000617628"/>
    </source>
</evidence>
<dbReference type="EMBL" id="JAENIL010000043">
    <property type="protein sequence ID" value="MBK1879201.1"/>
    <property type="molecule type" value="Genomic_DNA"/>
</dbReference>
<feature type="transmembrane region" description="Helical" evidence="8">
    <location>
        <begin position="205"/>
        <end position="227"/>
    </location>
</feature>
<dbReference type="Proteomes" id="UP000617628">
    <property type="component" value="Unassembled WGS sequence"/>
</dbReference>
<evidence type="ECO:0000256" key="1">
    <source>
        <dbReference type="ARBA" id="ARBA00004651"/>
    </source>
</evidence>
<evidence type="ECO:0000256" key="3">
    <source>
        <dbReference type="ARBA" id="ARBA00022475"/>
    </source>
</evidence>
<feature type="transmembrane region" description="Helical" evidence="8">
    <location>
        <begin position="163"/>
        <end position="185"/>
    </location>
</feature>
<comment type="caution">
    <text evidence="10">The sequence shown here is derived from an EMBL/GenBank/DDBJ whole genome shotgun (WGS) entry which is preliminary data.</text>
</comment>
<evidence type="ECO:0000313" key="10">
    <source>
        <dbReference type="EMBL" id="MBK1879201.1"/>
    </source>
</evidence>
<feature type="transmembrane region" description="Helical" evidence="8">
    <location>
        <begin position="133"/>
        <end position="151"/>
    </location>
</feature>
<dbReference type="InterPro" id="IPR001750">
    <property type="entry name" value="ND/Mrp_TM"/>
</dbReference>
<feature type="domain" description="NADH:quinone oxidoreductase/Mrp antiporter transmembrane" evidence="9">
    <location>
        <begin position="129"/>
        <end position="417"/>
    </location>
</feature>
<keyword evidence="4 7" id="KW-0812">Transmembrane</keyword>
<dbReference type="PANTHER" id="PTHR42703:SF1">
    <property type="entry name" value="NA(+)_H(+) ANTIPORTER SUBUNIT D1"/>
    <property type="match status" value="1"/>
</dbReference>
<feature type="transmembrane region" description="Helical" evidence="8">
    <location>
        <begin position="78"/>
        <end position="97"/>
    </location>
</feature>
<evidence type="ECO:0000256" key="4">
    <source>
        <dbReference type="ARBA" id="ARBA00022692"/>
    </source>
</evidence>
<gene>
    <name evidence="10" type="ORF">JIN87_20110</name>
</gene>
<dbReference type="PANTHER" id="PTHR42703">
    <property type="entry name" value="NADH DEHYDROGENASE"/>
    <property type="match status" value="1"/>
</dbReference>
<feature type="transmembrane region" description="Helical" evidence="8">
    <location>
        <begin position="301"/>
        <end position="322"/>
    </location>
</feature>
<evidence type="ECO:0000256" key="7">
    <source>
        <dbReference type="RuleBase" id="RU000320"/>
    </source>
</evidence>
<feature type="transmembrane region" description="Helical" evidence="8">
    <location>
        <begin position="239"/>
        <end position="258"/>
    </location>
</feature>
<keyword evidence="11" id="KW-1185">Reference proteome</keyword>
<sequence>MNDLVIILPILLPIAGGILGLLLAKRSKIQSFIGIATSALGVLVAGLLLHTVSVHNIISLELGNWEAPFGISFIADKLAALMVGVSALVALGISIYSIDDLKASARSQWFYPLTLFLIAGVNGAFLTADLFNLYVWFEVMLIASFALMTVGGSKPQFEGGFKYVAINLVASALFLAGLGLLYGKLGTLNMADAALKLSQLEDASLVNSSAVLFLVAFSIKAGLFPFFFWLPASYHTPPIAISALFAGLLTKVGVYALLRCFTLVFTQDTSFLLGSIFVLSLATMVTGVLGAASRFDLKQILSFHIISQIGYMTLGLAIFSQLAIAAAIFYTIHHIIVKTNLFLISGIIARRTGSHSLKHIGGLYKTAPYLALLFFIPAFSLGGIPPLSGFWAKFALIKATLNEAHYWAAAIALLVGIMTLYSMTKIWGEAFWKASPNTTDTKKSEFGYSGLASYMPTIAFALITLGIGFHSQPLFSFAQEAAYQLLNPEHYINQLLSTDYVVAVTQAAP</sequence>
<feature type="transmembrane region" description="Helical" evidence="8">
    <location>
        <begin position="31"/>
        <end position="58"/>
    </location>
</feature>
<dbReference type="AlphaFoldDB" id="A0A934VMU1"/>
<organism evidence="10 11">
    <name type="scientific">Pelagicoccus mobilis</name>
    <dbReference type="NCBI Taxonomy" id="415221"/>
    <lineage>
        <taxon>Bacteria</taxon>
        <taxon>Pseudomonadati</taxon>
        <taxon>Verrucomicrobiota</taxon>
        <taxon>Opitutia</taxon>
        <taxon>Puniceicoccales</taxon>
        <taxon>Pelagicoccaceae</taxon>
        <taxon>Pelagicoccus</taxon>
    </lineage>
</organism>
<keyword evidence="6 8" id="KW-0472">Membrane</keyword>
<feature type="transmembrane region" description="Helical" evidence="8">
    <location>
        <begin position="270"/>
        <end position="289"/>
    </location>
</feature>
<feature type="transmembrane region" description="Helical" evidence="8">
    <location>
        <begin position="109"/>
        <end position="127"/>
    </location>
</feature>
<comment type="similarity">
    <text evidence="2">Belongs to the CPA3 antiporters (TC 2.A.63) subunit D family.</text>
</comment>
<evidence type="ECO:0000256" key="2">
    <source>
        <dbReference type="ARBA" id="ARBA00005346"/>
    </source>
</evidence>
<dbReference type="PRINTS" id="PR01437">
    <property type="entry name" value="NUOXDRDTASE4"/>
</dbReference>
<dbReference type="InterPro" id="IPR050586">
    <property type="entry name" value="CPA3_Na-H_Antiporter_D"/>
</dbReference>
<keyword evidence="5 8" id="KW-1133">Transmembrane helix</keyword>
<reference evidence="10" key="1">
    <citation type="submission" date="2021-01" db="EMBL/GenBank/DDBJ databases">
        <title>Modified the classification status of verrucomicrobia.</title>
        <authorList>
            <person name="Feng X."/>
        </authorList>
    </citation>
    <scope>NUCLEOTIDE SEQUENCE</scope>
    <source>
        <strain evidence="10">KCTC 13126</strain>
    </source>
</reference>
<evidence type="ECO:0000256" key="5">
    <source>
        <dbReference type="ARBA" id="ARBA00022989"/>
    </source>
</evidence>
<dbReference type="GO" id="GO:0005886">
    <property type="term" value="C:plasma membrane"/>
    <property type="evidence" value="ECO:0007669"/>
    <property type="project" value="UniProtKB-SubCell"/>
</dbReference>
<keyword evidence="3" id="KW-1003">Cell membrane</keyword>
<proteinExistence type="inferred from homology"/>
<feature type="transmembrane region" description="Helical" evidence="8">
    <location>
        <begin position="6"/>
        <end position="24"/>
    </location>
</feature>
<evidence type="ECO:0000256" key="8">
    <source>
        <dbReference type="SAM" id="Phobius"/>
    </source>
</evidence>
<protein>
    <submittedName>
        <fullName evidence="10">Na+/H+ antiporter subunit D</fullName>
    </submittedName>
</protein>
<comment type="subcellular location">
    <subcellularLocation>
        <location evidence="1">Cell membrane</location>
        <topology evidence="1">Multi-pass membrane protein</topology>
    </subcellularLocation>
    <subcellularLocation>
        <location evidence="7">Membrane</location>
        <topology evidence="7">Multi-pass membrane protein</topology>
    </subcellularLocation>
</comment>
<feature type="transmembrane region" description="Helical" evidence="8">
    <location>
        <begin position="369"/>
        <end position="392"/>
    </location>
</feature>
<dbReference type="NCBIfam" id="NF009306">
    <property type="entry name" value="PRK12663.1"/>
    <property type="match status" value="1"/>
</dbReference>
<name>A0A934VMU1_9BACT</name>
<evidence type="ECO:0000259" key="9">
    <source>
        <dbReference type="Pfam" id="PF00361"/>
    </source>
</evidence>
<dbReference type="InterPro" id="IPR003918">
    <property type="entry name" value="NADH_UbQ_OxRdtase"/>
</dbReference>
<feature type="transmembrane region" description="Helical" evidence="8">
    <location>
        <begin position="328"/>
        <end position="349"/>
    </location>
</feature>
<dbReference type="Pfam" id="PF00361">
    <property type="entry name" value="Proton_antipo_M"/>
    <property type="match status" value="1"/>
</dbReference>
<evidence type="ECO:0000256" key="6">
    <source>
        <dbReference type="ARBA" id="ARBA00023136"/>
    </source>
</evidence>
<dbReference type="RefSeq" id="WP_200357414.1">
    <property type="nucleotide sequence ID" value="NZ_JAENIL010000043.1"/>
</dbReference>